<evidence type="ECO:0000256" key="2">
    <source>
        <dbReference type="SAM" id="MobiDB-lite"/>
    </source>
</evidence>
<dbReference type="VEuPathDB" id="FungiDB:SMAC_05604"/>
<dbReference type="AlphaFoldDB" id="A0A8S8Z995"/>
<reference evidence="4 5" key="1">
    <citation type="submission" date="2017-07" db="EMBL/GenBank/DDBJ databases">
        <title>Genome sequence of the Sordaria macrospora wild type strain R19027.</title>
        <authorList>
            <person name="Nowrousian M."/>
            <person name="Teichert I."/>
            <person name="Kueck U."/>
        </authorList>
    </citation>
    <scope>NUCLEOTIDE SEQUENCE [LARGE SCALE GENOMIC DNA]</scope>
    <source>
        <strain evidence="4 5">R19027</strain>
        <tissue evidence="4">Mycelium</tissue>
    </source>
</reference>
<feature type="domain" description="NACHT" evidence="3">
    <location>
        <begin position="358"/>
        <end position="398"/>
    </location>
</feature>
<feature type="compositionally biased region" description="Pro residues" evidence="2">
    <location>
        <begin position="1"/>
        <end position="11"/>
    </location>
</feature>
<sequence>METSTPRPPTAPATGSANIETSAGADDTIVRLPATPATNPTSIETSASTDDTTTSLSVKFWEDAYNEFKKEETELVNAYEKMLSRQLQSGSNSMMLESQPNIKSQPNIIAQNNLDRRRQMMQLINAGLAKTEREAKVKESCGGVVDVVLSVKKIISEAIQTVPQAALPWTGICIALEMLANPIKATEANRKGIDYVVKRMDWHWNSSKSLLKLTNISELDGMRGELKIQIVGLYKAFLSYQIKSVCAYYRTRGLAFLRDIVKLDDWDADLGAIQDAEKRFDTDVQTYTTQKGASHLEQLVRQKMSEKDQQCLKHLRITDPRDDKVRIERTKGGLLQDSYRWVLKNADFQQWHDDPQHRLLWIKGDPGKGKTMLLCGIINELEQDNTANARHCNVAYFFCQATCHTDIAHTPGFEVQ</sequence>
<dbReference type="Proteomes" id="UP000433876">
    <property type="component" value="Unassembled WGS sequence"/>
</dbReference>
<dbReference type="InterPro" id="IPR056884">
    <property type="entry name" value="NPHP3-like_N"/>
</dbReference>
<evidence type="ECO:0000259" key="3">
    <source>
        <dbReference type="PROSITE" id="PS50837"/>
    </source>
</evidence>
<evidence type="ECO:0000256" key="1">
    <source>
        <dbReference type="ARBA" id="ARBA00022737"/>
    </source>
</evidence>
<dbReference type="Pfam" id="PF24883">
    <property type="entry name" value="NPHP3_N"/>
    <property type="match status" value="1"/>
</dbReference>
<comment type="caution">
    <text evidence="4">The sequence shown here is derived from an EMBL/GenBank/DDBJ whole genome shotgun (WGS) entry which is preliminary data.</text>
</comment>
<evidence type="ECO:0000313" key="5">
    <source>
        <dbReference type="Proteomes" id="UP000433876"/>
    </source>
</evidence>
<feature type="compositionally biased region" description="Low complexity" evidence="2">
    <location>
        <begin position="41"/>
        <end position="53"/>
    </location>
</feature>
<keyword evidence="1" id="KW-0677">Repeat</keyword>
<evidence type="ECO:0000313" key="4">
    <source>
        <dbReference type="EMBL" id="KAA8620684.1"/>
    </source>
</evidence>
<protein>
    <recommendedName>
        <fullName evidence="3">NACHT domain-containing protein</fullName>
    </recommendedName>
</protein>
<feature type="region of interest" description="Disordered" evidence="2">
    <location>
        <begin position="1"/>
        <end position="53"/>
    </location>
</feature>
<accession>A0A8S8Z995</accession>
<dbReference type="InterPro" id="IPR007111">
    <property type="entry name" value="NACHT_NTPase"/>
</dbReference>
<proteinExistence type="predicted"/>
<dbReference type="PANTHER" id="PTHR10039">
    <property type="entry name" value="AMELOGENIN"/>
    <property type="match status" value="1"/>
</dbReference>
<name>A0A8S8Z995_SORMA</name>
<dbReference type="PROSITE" id="PS50837">
    <property type="entry name" value="NACHT"/>
    <property type="match status" value="1"/>
</dbReference>
<dbReference type="InterPro" id="IPR027417">
    <property type="entry name" value="P-loop_NTPase"/>
</dbReference>
<organism evidence="4 5">
    <name type="scientific">Sordaria macrospora</name>
    <dbReference type="NCBI Taxonomy" id="5147"/>
    <lineage>
        <taxon>Eukaryota</taxon>
        <taxon>Fungi</taxon>
        <taxon>Dikarya</taxon>
        <taxon>Ascomycota</taxon>
        <taxon>Pezizomycotina</taxon>
        <taxon>Sordariomycetes</taxon>
        <taxon>Sordariomycetidae</taxon>
        <taxon>Sordariales</taxon>
        <taxon>Sordariaceae</taxon>
        <taxon>Sordaria</taxon>
    </lineage>
</organism>
<dbReference type="Gene3D" id="3.40.50.300">
    <property type="entry name" value="P-loop containing nucleotide triphosphate hydrolases"/>
    <property type="match status" value="1"/>
</dbReference>
<gene>
    <name evidence="4" type="ORF">SMACR_09902</name>
</gene>
<dbReference type="EMBL" id="NMPR01000363">
    <property type="protein sequence ID" value="KAA8620684.1"/>
    <property type="molecule type" value="Genomic_DNA"/>
</dbReference>
<dbReference type="Pfam" id="PF17100">
    <property type="entry name" value="NACHT_N"/>
    <property type="match status" value="1"/>
</dbReference>
<dbReference type="InterPro" id="IPR031359">
    <property type="entry name" value="NACHT_N"/>
</dbReference>